<feature type="signal peptide" evidence="2">
    <location>
        <begin position="1"/>
        <end position="18"/>
    </location>
</feature>
<dbReference type="EMBL" id="JAACXV010012186">
    <property type="protein sequence ID" value="KAF7274757.1"/>
    <property type="molecule type" value="Genomic_DNA"/>
</dbReference>
<feature type="compositionally biased region" description="Low complexity" evidence="1">
    <location>
        <begin position="455"/>
        <end position="466"/>
    </location>
</feature>
<sequence length="548" mass="61491">MYVASIAFLLRLVCYSQATRVYMSTLGSNPVHPVHAQIHQDTVLAKFLEIEEFKPQEIAWYPKKCRRVGQTWISPQYTSKAICVRAGRRGYKISVTHCETDEIINKETRNCEKLLGGGLPICFIENRPCPGGFIGTLAHPNKEYYKSYLVCLPYGGIFVAECKPEEHYNQKSKQCEPDYVKQTIVSYSMCKEANIIKCSKPEINAVSLYFKQHLDKSYWNYCEGCYYICATKNPHTFELTVNCNPEIETATYFSSEYIDPCEPGTFISEDIFECDHSKSQVYSDEEIDPTDNVSLPIAPFSKITTDISDEEYPSFETSCEDESIDDEKFQTSFSMESDESEESNLIDSTETEYKYPGYKTIKTSCDDELNPIYLFNSTDPTNTLFERMSDPSITENPLIGTPTIATTAKGNTDTPITDEMPIETLYAEKYSTDITTAKITYPIKLSIETPCENDTNTPKTSLTNTTHGSINDSPLIDDQTTEPPCDDDITTPEIGMTSKTNGGITDSPLIDDQATETPCDDDITTPEISTTRTTDGGITDSPLIDDQA</sequence>
<organism evidence="3 4">
    <name type="scientific">Rhynchophorus ferrugineus</name>
    <name type="common">Red palm weevil</name>
    <name type="synonym">Curculio ferrugineus</name>
    <dbReference type="NCBI Taxonomy" id="354439"/>
    <lineage>
        <taxon>Eukaryota</taxon>
        <taxon>Metazoa</taxon>
        <taxon>Ecdysozoa</taxon>
        <taxon>Arthropoda</taxon>
        <taxon>Hexapoda</taxon>
        <taxon>Insecta</taxon>
        <taxon>Pterygota</taxon>
        <taxon>Neoptera</taxon>
        <taxon>Endopterygota</taxon>
        <taxon>Coleoptera</taxon>
        <taxon>Polyphaga</taxon>
        <taxon>Cucujiformia</taxon>
        <taxon>Curculionidae</taxon>
        <taxon>Dryophthorinae</taxon>
        <taxon>Rhynchophorus</taxon>
    </lineage>
</organism>
<feature type="region of interest" description="Disordered" evidence="1">
    <location>
        <begin position="449"/>
        <end position="548"/>
    </location>
</feature>
<feature type="compositionally biased region" description="Polar residues" evidence="1">
    <location>
        <begin position="403"/>
        <end position="415"/>
    </location>
</feature>
<protein>
    <submittedName>
        <fullName evidence="3">Uncharacterized protein</fullName>
    </submittedName>
</protein>
<gene>
    <name evidence="3" type="ORF">GWI33_012568</name>
</gene>
<comment type="caution">
    <text evidence="3">The sequence shown here is derived from an EMBL/GenBank/DDBJ whole genome shotgun (WGS) entry which is preliminary data.</text>
</comment>
<dbReference type="OrthoDB" id="6020543at2759"/>
<name>A0A834I549_RHYFE</name>
<feature type="chain" id="PRO_5032657968" evidence="2">
    <location>
        <begin position="19"/>
        <end position="548"/>
    </location>
</feature>
<evidence type="ECO:0000313" key="4">
    <source>
        <dbReference type="Proteomes" id="UP000625711"/>
    </source>
</evidence>
<keyword evidence="4" id="KW-1185">Reference proteome</keyword>
<evidence type="ECO:0000313" key="3">
    <source>
        <dbReference type="EMBL" id="KAF7274757.1"/>
    </source>
</evidence>
<dbReference type="Proteomes" id="UP000625711">
    <property type="component" value="Unassembled WGS sequence"/>
</dbReference>
<keyword evidence="2" id="KW-0732">Signal</keyword>
<feature type="non-terminal residue" evidence="3">
    <location>
        <position position="1"/>
    </location>
</feature>
<evidence type="ECO:0000256" key="2">
    <source>
        <dbReference type="SAM" id="SignalP"/>
    </source>
</evidence>
<feature type="compositionally biased region" description="Low complexity" evidence="1">
    <location>
        <begin position="525"/>
        <end position="534"/>
    </location>
</feature>
<feature type="region of interest" description="Disordered" evidence="1">
    <location>
        <begin position="391"/>
        <end position="416"/>
    </location>
</feature>
<reference evidence="3" key="1">
    <citation type="submission" date="2020-08" db="EMBL/GenBank/DDBJ databases">
        <title>Genome sequencing and assembly of the red palm weevil Rhynchophorus ferrugineus.</title>
        <authorList>
            <person name="Dias G.B."/>
            <person name="Bergman C.M."/>
            <person name="Manee M."/>
        </authorList>
    </citation>
    <scope>NUCLEOTIDE SEQUENCE</scope>
    <source>
        <strain evidence="3">AA-2017</strain>
        <tissue evidence="3">Whole larva</tissue>
    </source>
</reference>
<dbReference type="AlphaFoldDB" id="A0A834I549"/>
<accession>A0A834I549</accession>
<proteinExistence type="predicted"/>
<evidence type="ECO:0000256" key="1">
    <source>
        <dbReference type="SAM" id="MobiDB-lite"/>
    </source>
</evidence>